<reference evidence="3" key="1">
    <citation type="journal article" date="2021" name="BMC Genomics">
        <title>Chromosome-level genome assembly and manually-curated proteome of model necrotroph Parastagonospora nodorum Sn15 reveals a genome-wide trove of candidate effector homologs, and redundancy of virulence-related functions within an accessory chromosome.</title>
        <authorList>
            <person name="Bertazzoni S."/>
            <person name="Jones D.A.B."/>
            <person name="Phan H.T."/>
            <person name="Tan K.-C."/>
            <person name="Hane J.K."/>
        </authorList>
    </citation>
    <scope>NUCLEOTIDE SEQUENCE [LARGE SCALE GENOMIC DNA]</scope>
    <source>
        <strain evidence="3">SN15 / ATCC MYA-4574 / FGSC 10173)</strain>
    </source>
</reference>
<gene>
    <name evidence="2" type="ORF">JI435_429020</name>
</gene>
<protein>
    <submittedName>
        <fullName evidence="2">Uncharacterized protein</fullName>
    </submittedName>
</protein>
<dbReference type="AlphaFoldDB" id="A0A7U2EUM5"/>
<evidence type="ECO:0000313" key="3">
    <source>
        <dbReference type="Proteomes" id="UP000663193"/>
    </source>
</evidence>
<keyword evidence="3" id="KW-1185">Reference proteome</keyword>
<sequence>MGCFPSTPNPFPRTMSDSNNNCTNCKGSAKTAPGATLAHLARLVSRATHVPAVRTANNVTAVPIAMVVWIAIRVMIAPTVWGAITVLVQARTCNTRRRDHGVCSLVSIR</sequence>
<organism evidence="2 3">
    <name type="scientific">Phaeosphaeria nodorum (strain SN15 / ATCC MYA-4574 / FGSC 10173)</name>
    <name type="common">Glume blotch fungus</name>
    <name type="synonym">Parastagonospora nodorum</name>
    <dbReference type="NCBI Taxonomy" id="321614"/>
    <lineage>
        <taxon>Eukaryota</taxon>
        <taxon>Fungi</taxon>
        <taxon>Dikarya</taxon>
        <taxon>Ascomycota</taxon>
        <taxon>Pezizomycotina</taxon>
        <taxon>Dothideomycetes</taxon>
        <taxon>Pleosporomycetidae</taxon>
        <taxon>Pleosporales</taxon>
        <taxon>Pleosporineae</taxon>
        <taxon>Phaeosphaeriaceae</taxon>
        <taxon>Parastagonospora</taxon>
    </lineage>
</organism>
<dbReference type="Proteomes" id="UP000663193">
    <property type="component" value="Chromosome 3"/>
</dbReference>
<dbReference type="EMBL" id="CP069025">
    <property type="protein sequence ID" value="QRC93167.1"/>
    <property type="molecule type" value="Genomic_DNA"/>
</dbReference>
<keyword evidence="1" id="KW-1133">Transmembrane helix</keyword>
<accession>A0A7U2EUM5</accession>
<evidence type="ECO:0000313" key="2">
    <source>
        <dbReference type="EMBL" id="QRC93167.1"/>
    </source>
</evidence>
<dbReference type="VEuPathDB" id="FungiDB:JI435_429020"/>
<name>A0A7U2EUM5_PHANO</name>
<evidence type="ECO:0000256" key="1">
    <source>
        <dbReference type="SAM" id="Phobius"/>
    </source>
</evidence>
<feature type="transmembrane region" description="Helical" evidence="1">
    <location>
        <begin position="64"/>
        <end position="88"/>
    </location>
</feature>
<proteinExistence type="predicted"/>
<keyword evidence="1" id="KW-0812">Transmembrane</keyword>
<keyword evidence="1" id="KW-0472">Membrane</keyword>